<sequence length="81" mass="8621">MKPLSQLQQDIVNDPARAKLIQAVAGSGKTEVLVQIALKAAREGTNVLFVTKAHLKIAEFAKSGNHYHTKLSSGAVIEAVV</sequence>
<evidence type="ECO:0000313" key="2">
    <source>
        <dbReference type="Proteomes" id="UP000485058"/>
    </source>
</evidence>
<dbReference type="Gene3D" id="3.40.50.300">
    <property type="entry name" value="P-loop containing nucleotide triphosphate hydrolases"/>
    <property type="match status" value="1"/>
</dbReference>
<evidence type="ECO:0008006" key="3">
    <source>
        <dbReference type="Google" id="ProtNLM"/>
    </source>
</evidence>
<accession>A0A6A0A3W1</accession>
<dbReference type="AlphaFoldDB" id="A0A6A0A3W1"/>
<protein>
    <recommendedName>
        <fullName evidence="3">DNA helicase</fullName>
    </recommendedName>
</protein>
<dbReference type="SUPFAM" id="SSF52540">
    <property type="entry name" value="P-loop containing nucleoside triphosphate hydrolases"/>
    <property type="match status" value="1"/>
</dbReference>
<dbReference type="InterPro" id="IPR027417">
    <property type="entry name" value="P-loop_NTPase"/>
</dbReference>
<organism evidence="1 2">
    <name type="scientific">Haematococcus lacustris</name>
    <name type="common">Green alga</name>
    <name type="synonym">Haematococcus pluvialis</name>
    <dbReference type="NCBI Taxonomy" id="44745"/>
    <lineage>
        <taxon>Eukaryota</taxon>
        <taxon>Viridiplantae</taxon>
        <taxon>Chlorophyta</taxon>
        <taxon>core chlorophytes</taxon>
        <taxon>Chlorophyceae</taxon>
        <taxon>CS clade</taxon>
        <taxon>Chlamydomonadales</taxon>
        <taxon>Haematococcaceae</taxon>
        <taxon>Haematococcus</taxon>
    </lineage>
</organism>
<dbReference type="Proteomes" id="UP000485058">
    <property type="component" value="Unassembled WGS sequence"/>
</dbReference>
<reference evidence="1 2" key="1">
    <citation type="submission" date="2020-02" db="EMBL/GenBank/DDBJ databases">
        <title>Draft genome sequence of Haematococcus lacustris strain NIES-144.</title>
        <authorList>
            <person name="Morimoto D."/>
            <person name="Nakagawa S."/>
            <person name="Yoshida T."/>
            <person name="Sawayama S."/>
        </authorList>
    </citation>
    <scope>NUCLEOTIDE SEQUENCE [LARGE SCALE GENOMIC DNA]</scope>
    <source>
        <strain evidence="1 2">NIES-144</strain>
    </source>
</reference>
<keyword evidence="2" id="KW-1185">Reference proteome</keyword>
<comment type="caution">
    <text evidence="1">The sequence shown here is derived from an EMBL/GenBank/DDBJ whole genome shotgun (WGS) entry which is preliminary data.</text>
</comment>
<gene>
    <name evidence="1" type="ORF">HaLaN_22583</name>
</gene>
<proteinExistence type="predicted"/>
<name>A0A6A0A3W1_HAELA</name>
<dbReference type="EMBL" id="BLLF01002618">
    <property type="protein sequence ID" value="GFH24732.1"/>
    <property type="molecule type" value="Genomic_DNA"/>
</dbReference>
<evidence type="ECO:0000313" key="1">
    <source>
        <dbReference type="EMBL" id="GFH24732.1"/>
    </source>
</evidence>